<dbReference type="AlphaFoldDB" id="A0AAN0JT88"/>
<evidence type="ECO:0000256" key="3">
    <source>
        <dbReference type="ARBA" id="ARBA00022478"/>
    </source>
</evidence>
<dbReference type="SUPFAM" id="SSF52540">
    <property type="entry name" value="P-loop containing nucleoside triphosphate hydrolases"/>
    <property type="match status" value="1"/>
</dbReference>
<dbReference type="KEGG" id="aqu:100640343"/>
<evidence type="ECO:0000256" key="5">
    <source>
        <dbReference type="ARBA" id="ARBA00022806"/>
    </source>
</evidence>
<keyword evidence="11" id="KW-1185">Reference proteome</keyword>
<feature type="domain" description="Helicase ATP-binding" evidence="9">
    <location>
        <begin position="192"/>
        <end position="335"/>
    </location>
</feature>
<evidence type="ECO:0000256" key="6">
    <source>
        <dbReference type="ARBA" id="ARBA00023163"/>
    </source>
</evidence>
<keyword evidence="4" id="KW-0378">Hydrolase</keyword>
<comment type="similarity">
    <text evidence="2">Belongs to the eukaryotic RPA49/POLR1E RNA polymerase subunit family.</text>
</comment>
<keyword evidence="6" id="KW-0804">Transcription</keyword>
<keyword evidence="7" id="KW-0539">Nucleus</keyword>
<feature type="region of interest" description="Disordered" evidence="8">
    <location>
        <begin position="112"/>
        <end position="131"/>
    </location>
</feature>
<organism evidence="10 11">
    <name type="scientific">Amphimedon queenslandica</name>
    <name type="common">Sponge</name>
    <dbReference type="NCBI Taxonomy" id="400682"/>
    <lineage>
        <taxon>Eukaryota</taxon>
        <taxon>Metazoa</taxon>
        <taxon>Porifera</taxon>
        <taxon>Demospongiae</taxon>
        <taxon>Heteroscleromorpha</taxon>
        <taxon>Haplosclerida</taxon>
        <taxon>Niphatidae</taxon>
        <taxon>Amphimedon</taxon>
    </lineage>
</organism>
<proteinExistence type="inferred from homology"/>
<dbReference type="GO" id="GO:0016787">
    <property type="term" value="F:hydrolase activity"/>
    <property type="evidence" value="ECO:0007669"/>
    <property type="project" value="UniProtKB-KW"/>
</dbReference>
<reference evidence="11" key="1">
    <citation type="journal article" date="2010" name="Nature">
        <title>The Amphimedon queenslandica genome and the evolution of animal complexity.</title>
        <authorList>
            <person name="Srivastava M."/>
            <person name="Simakov O."/>
            <person name="Chapman J."/>
            <person name="Fahey B."/>
            <person name="Gauthier M.E."/>
            <person name="Mitros T."/>
            <person name="Richards G.S."/>
            <person name="Conaco C."/>
            <person name="Dacre M."/>
            <person name="Hellsten U."/>
            <person name="Larroux C."/>
            <person name="Putnam N.H."/>
            <person name="Stanke M."/>
            <person name="Adamska M."/>
            <person name="Darling A."/>
            <person name="Degnan S.M."/>
            <person name="Oakley T.H."/>
            <person name="Plachetzki D.C."/>
            <person name="Zhai Y."/>
            <person name="Adamski M."/>
            <person name="Calcino A."/>
            <person name="Cummins S.F."/>
            <person name="Goodstein D.M."/>
            <person name="Harris C."/>
            <person name="Jackson D.J."/>
            <person name="Leys S.P."/>
            <person name="Shu S."/>
            <person name="Woodcroft B.J."/>
            <person name="Vervoort M."/>
            <person name="Kosik K.S."/>
            <person name="Manning G."/>
            <person name="Degnan B.M."/>
            <person name="Rokhsar D.S."/>
        </authorList>
    </citation>
    <scope>NUCLEOTIDE SEQUENCE [LARGE SCALE GENOMIC DNA]</scope>
</reference>
<accession>A0AAN0JT88</accession>
<dbReference type="GO" id="GO:0005730">
    <property type="term" value="C:nucleolus"/>
    <property type="evidence" value="ECO:0007669"/>
    <property type="project" value="UniProtKB-SubCell"/>
</dbReference>
<dbReference type="Pfam" id="PF00270">
    <property type="entry name" value="DEAD"/>
    <property type="match status" value="1"/>
</dbReference>
<dbReference type="Proteomes" id="UP000007879">
    <property type="component" value="Unassembled WGS sequence"/>
</dbReference>
<dbReference type="GO" id="GO:0004386">
    <property type="term" value="F:helicase activity"/>
    <property type="evidence" value="ECO:0007669"/>
    <property type="project" value="UniProtKB-KW"/>
</dbReference>
<comment type="subcellular location">
    <subcellularLocation>
        <location evidence="1">Nucleus</location>
        <location evidence="1">Nucleolus</location>
    </subcellularLocation>
</comment>
<evidence type="ECO:0000256" key="2">
    <source>
        <dbReference type="ARBA" id="ARBA00009430"/>
    </source>
</evidence>
<evidence type="ECO:0000313" key="10">
    <source>
        <dbReference type="EnsemblMetazoa" id="XP_019860327.1"/>
    </source>
</evidence>
<dbReference type="GO" id="GO:0003677">
    <property type="term" value="F:DNA binding"/>
    <property type="evidence" value="ECO:0007669"/>
    <property type="project" value="InterPro"/>
</dbReference>
<evidence type="ECO:0000256" key="7">
    <source>
        <dbReference type="ARBA" id="ARBA00023242"/>
    </source>
</evidence>
<dbReference type="GO" id="GO:0000428">
    <property type="term" value="C:DNA-directed RNA polymerase complex"/>
    <property type="evidence" value="ECO:0007669"/>
    <property type="project" value="UniProtKB-KW"/>
</dbReference>
<evidence type="ECO:0000256" key="4">
    <source>
        <dbReference type="ARBA" id="ARBA00022801"/>
    </source>
</evidence>
<keyword evidence="3" id="KW-0240">DNA-directed RNA polymerase</keyword>
<name>A0AAN0JT88_AMPQE</name>
<dbReference type="Gene3D" id="3.40.50.300">
    <property type="entry name" value="P-loop containing nucleotide triphosphate hydrolases"/>
    <property type="match status" value="1"/>
</dbReference>
<dbReference type="InterPro" id="IPR014001">
    <property type="entry name" value="Helicase_ATP-bd"/>
</dbReference>
<dbReference type="InterPro" id="IPR027417">
    <property type="entry name" value="P-loop_NTPase"/>
</dbReference>
<keyword evidence="5" id="KW-0547">Nucleotide-binding</keyword>
<dbReference type="InterPro" id="IPR011545">
    <property type="entry name" value="DEAD/DEAH_box_helicase_dom"/>
</dbReference>
<dbReference type="PROSITE" id="PS51192">
    <property type="entry name" value="HELICASE_ATP_BIND_1"/>
    <property type="match status" value="1"/>
</dbReference>
<dbReference type="InterPro" id="IPR009668">
    <property type="entry name" value="RNA_pol-assoc_fac_A49-like"/>
</dbReference>
<evidence type="ECO:0000256" key="1">
    <source>
        <dbReference type="ARBA" id="ARBA00004604"/>
    </source>
</evidence>
<dbReference type="EnsemblMetazoa" id="XM_020004768.1">
    <property type="protein sequence ID" value="XP_019860327.1"/>
    <property type="gene ID" value="LOC100640343"/>
</dbReference>
<evidence type="ECO:0000256" key="8">
    <source>
        <dbReference type="SAM" id="MobiDB-lite"/>
    </source>
</evidence>
<evidence type="ECO:0000259" key="9">
    <source>
        <dbReference type="PROSITE" id="PS51192"/>
    </source>
</evidence>
<dbReference type="GO" id="GO:0006351">
    <property type="term" value="P:DNA-templated transcription"/>
    <property type="evidence" value="ECO:0007669"/>
    <property type="project" value="InterPro"/>
</dbReference>
<dbReference type="Pfam" id="PF06870">
    <property type="entry name" value="RNA_pol_I_A49"/>
    <property type="match status" value="1"/>
</dbReference>
<sequence>MEIIIQETNSQRDAIPLLSFSNGRLDSSSDVKAKHSLYQEKGMKRRTLVTKTDHMTYIGTNYETEGTMNTFPFRKYMIGVLNKETGTVELHNTDIFHMTPYIKGMVDSVASHHKTDTPVTDPNPSKRKSISKEEYSEGLEKVMMSFGSSQAKKAWSAAKRPEEPYRLTSLCSCNVPCQSFSFLLFIVQHECIPQAILGMDVICQAKSGMGKTAVFVIATLQQLEIVEGQVSVLVMCHARELAYQIYKEYERFSKYFDGVKTSVFFGGISVMKDEETLKTNCPHIVVGTPGRILALVRQKTLNLHNVKHFILDECDKMLEQLDMRRDVQEIFKATP</sequence>
<evidence type="ECO:0000313" key="11">
    <source>
        <dbReference type="Proteomes" id="UP000007879"/>
    </source>
</evidence>
<dbReference type="RefSeq" id="XP_019860327.1">
    <property type="nucleotide sequence ID" value="XM_020004768.1"/>
</dbReference>
<reference evidence="10" key="2">
    <citation type="submission" date="2024-06" db="UniProtKB">
        <authorList>
            <consortium name="EnsemblMetazoa"/>
        </authorList>
    </citation>
    <scope>IDENTIFICATION</scope>
</reference>
<dbReference type="GeneID" id="100640343"/>
<protein>
    <recommendedName>
        <fullName evidence="9">Helicase ATP-binding domain-containing protein</fullName>
    </recommendedName>
</protein>
<keyword evidence="5" id="KW-0347">Helicase</keyword>
<keyword evidence="5" id="KW-0067">ATP-binding</keyword>
<dbReference type="SMART" id="SM00487">
    <property type="entry name" value="DEXDc"/>
    <property type="match status" value="1"/>
</dbReference>
<dbReference type="GO" id="GO:0005524">
    <property type="term" value="F:ATP binding"/>
    <property type="evidence" value="ECO:0007669"/>
    <property type="project" value="InterPro"/>
</dbReference>
<dbReference type="PANTHER" id="PTHR47958">
    <property type="entry name" value="ATP-DEPENDENT RNA HELICASE DBP3"/>
    <property type="match status" value="1"/>
</dbReference>